<feature type="transmembrane region" description="Helical" evidence="1">
    <location>
        <begin position="178"/>
        <end position="196"/>
    </location>
</feature>
<dbReference type="PATRIC" id="fig|1224748.3.peg.111"/>
<keyword evidence="1" id="KW-0812">Transmembrane</keyword>
<feature type="transmembrane region" description="Helical" evidence="1">
    <location>
        <begin position="82"/>
        <end position="104"/>
    </location>
</feature>
<evidence type="ECO:0000313" key="3">
    <source>
        <dbReference type="Proteomes" id="UP000004738"/>
    </source>
</evidence>
<dbReference type="AlphaFoldDB" id="K1KRP3"/>
<feature type="transmembrane region" description="Helical" evidence="1">
    <location>
        <begin position="150"/>
        <end position="172"/>
    </location>
</feature>
<proteinExistence type="predicted"/>
<keyword evidence="1" id="KW-0472">Membrane</keyword>
<feature type="transmembrane region" description="Helical" evidence="1">
    <location>
        <begin position="40"/>
        <end position="61"/>
    </location>
</feature>
<protein>
    <recommendedName>
        <fullName evidence="4">ABC-2 family transporter protein</fullName>
    </recommendedName>
</protein>
<feature type="transmembrane region" description="Helical" evidence="1">
    <location>
        <begin position="116"/>
        <end position="138"/>
    </location>
</feature>
<name>K1KRP3_9BACL</name>
<gene>
    <name evidence="2" type="ORF">B857_00109</name>
</gene>
<organism evidence="2 3">
    <name type="scientific">Solibacillus isronensis B3W22</name>
    <dbReference type="NCBI Taxonomy" id="1224748"/>
    <lineage>
        <taxon>Bacteria</taxon>
        <taxon>Bacillati</taxon>
        <taxon>Bacillota</taxon>
        <taxon>Bacilli</taxon>
        <taxon>Bacillales</taxon>
        <taxon>Caryophanaceae</taxon>
        <taxon>Solibacillus</taxon>
    </lineage>
</organism>
<comment type="caution">
    <text evidence="2">The sequence shown here is derived from an EMBL/GenBank/DDBJ whole genome shotgun (WGS) entry which is preliminary data.</text>
</comment>
<evidence type="ECO:0008006" key="4">
    <source>
        <dbReference type="Google" id="ProtNLM"/>
    </source>
</evidence>
<reference evidence="2 3" key="1">
    <citation type="journal article" date="2012" name="J. Bacteriol.">
        <title>Draft Genome Sequence of Bacillus isronensis Strain B3W22, Isolated from the Upper Atmosphere.</title>
        <authorList>
            <person name="Shivaji S."/>
            <person name="Ara S."/>
            <person name="Singh S.K."/>
            <person name="Bandi S."/>
            <person name="Singh A."/>
            <person name="Pinnaka A.K."/>
        </authorList>
    </citation>
    <scope>NUCLEOTIDE SEQUENCE [LARGE SCALE GENOMIC DNA]</scope>
    <source>
        <strain evidence="2 3">B3W22</strain>
    </source>
</reference>
<feature type="transmembrane region" description="Helical" evidence="1">
    <location>
        <begin position="15"/>
        <end position="34"/>
    </location>
</feature>
<dbReference type="EMBL" id="AMCK01000001">
    <property type="protein sequence ID" value="EKB46820.1"/>
    <property type="molecule type" value="Genomic_DNA"/>
</dbReference>
<dbReference type="RefSeq" id="WP_008403225.1">
    <property type="nucleotide sequence ID" value="NZ_AMCK01000001.1"/>
</dbReference>
<sequence length="208" mass="23623">MIALLKMHFYLSRKVFITVFLFFLIMIGIQWAIIKEANLGFGFLTLYFIALSPALGVSYLLENHFINRFRVMPIDPKTFVKSLFIFSLLLMLIITVPIGIYQTYLYLNNQMGGIELSLISIVFAAGIASIGSMLKNYLSNPTKGTKSISIGTIIGYFFIFTFVHLLIMLIFSMMDIELIGAPIVPVLGLIVYYRYFKTAITKFKAAEF</sequence>
<dbReference type="Proteomes" id="UP000004738">
    <property type="component" value="Unassembled WGS sequence"/>
</dbReference>
<keyword evidence="1" id="KW-1133">Transmembrane helix</keyword>
<evidence type="ECO:0000313" key="2">
    <source>
        <dbReference type="EMBL" id="EKB46820.1"/>
    </source>
</evidence>
<accession>K1KRP3</accession>
<evidence type="ECO:0000256" key="1">
    <source>
        <dbReference type="SAM" id="Phobius"/>
    </source>
</evidence>
<keyword evidence="3" id="KW-1185">Reference proteome</keyword>